<proteinExistence type="predicted"/>
<feature type="transmembrane region" description="Helical" evidence="1">
    <location>
        <begin position="331"/>
        <end position="351"/>
    </location>
</feature>
<organism evidence="3 4">
    <name type="scientific">Tengunoibacter tsumagoiensis</name>
    <dbReference type="NCBI Taxonomy" id="2014871"/>
    <lineage>
        <taxon>Bacteria</taxon>
        <taxon>Bacillati</taxon>
        <taxon>Chloroflexota</taxon>
        <taxon>Ktedonobacteria</taxon>
        <taxon>Ktedonobacterales</taxon>
        <taxon>Dictyobacteraceae</taxon>
        <taxon>Tengunoibacter</taxon>
    </lineage>
</organism>
<dbReference type="EMBL" id="BIFR01000002">
    <property type="protein sequence ID" value="GCE15224.1"/>
    <property type="molecule type" value="Genomic_DNA"/>
</dbReference>
<dbReference type="OrthoDB" id="160136at2"/>
<dbReference type="AlphaFoldDB" id="A0A402A7T6"/>
<protein>
    <recommendedName>
        <fullName evidence="2">WxL Interacting Protein peptidoglycan binding domain-containing protein</fullName>
    </recommendedName>
</protein>
<feature type="domain" description="WxL Interacting Protein peptidoglycan binding" evidence="2">
    <location>
        <begin position="59"/>
        <end position="158"/>
    </location>
</feature>
<dbReference type="InterPro" id="IPR010317">
    <property type="entry name" value="WxLIP_PGBD"/>
</dbReference>
<feature type="transmembrane region" description="Helical" evidence="1">
    <location>
        <begin position="7"/>
        <end position="26"/>
    </location>
</feature>
<dbReference type="Pfam" id="PF06030">
    <property type="entry name" value="WxLIP_PGBD"/>
    <property type="match status" value="1"/>
</dbReference>
<dbReference type="PROSITE" id="PS51257">
    <property type="entry name" value="PROKAR_LIPOPROTEIN"/>
    <property type="match status" value="1"/>
</dbReference>
<dbReference type="Proteomes" id="UP000287352">
    <property type="component" value="Unassembled WGS sequence"/>
</dbReference>
<keyword evidence="4" id="KW-1185">Reference proteome</keyword>
<evidence type="ECO:0000259" key="2">
    <source>
        <dbReference type="Pfam" id="PF06030"/>
    </source>
</evidence>
<reference evidence="4" key="1">
    <citation type="submission" date="2018-12" db="EMBL/GenBank/DDBJ databases">
        <title>Tengunoibacter tsumagoiensis gen. nov., sp. nov., Dictyobacter kobayashii sp. nov., D. alpinus sp. nov., and D. joshuensis sp. nov. and description of Dictyobacteraceae fam. nov. within the order Ktedonobacterales isolated from Tengu-no-mugimeshi.</title>
        <authorList>
            <person name="Wang C.M."/>
            <person name="Zheng Y."/>
            <person name="Sakai Y."/>
            <person name="Toyoda A."/>
            <person name="Minakuchi Y."/>
            <person name="Abe K."/>
            <person name="Yokota A."/>
            <person name="Yabe S."/>
        </authorList>
    </citation>
    <scope>NUCLEOTIDE SEQUENCE [LARGE SCALE GENOMIC DNA]</scope>
    <source>
        <strain evidence="4">Uno3</strain>
    </source>
</reference>
<gene>
    <name evidence="3" type="ORF">KTT_50830</name>
</gene>
<dbReference type="RefSeq" id="WP_126582714.1">
    <property type="nucleotide sequence ID" value="NZ_BIFR01000002.1"/>
</dbReference>
<comment type="caution">
    <text evidence="3">The sequence shown here is derived from an EMBL/GenBank/DDBJ whole genome shotgun (WGS) entry which is preliminary data.</text>
</comment>
<accession>A0A402A7T6</accession>
<dbReference type="InterPro" id="IPR013783">
    <property type="entry name" value="Ig-like_fold"/>
</dbReference>
<keyword evidence="1" id="KW-0472">Membrane</keyword>
<evidence type="ECO:0000313" key="3">
    <source>
        <dbReference type="EMBL" id="GCE15224.1"/>
    </source>
</evidence>
<dbReference type="Gene3D" id="2.60.40.10">
    <property type="entry name" value="Immunoglobulins"/>
    <property type="match status" value="1"/>
</dbReference>
<evidence type="ECO:0000313" key="4">
    <source>
        <dbReference type="Proteomes" id="UP000287352"/>
    </source>
</evidence>
<sequence>MYKQCVVFSPITFLSCICLIYLGWFLCMPGGGLFVSAAAHEKGPHFSIEPTFDLPYNLHPRSYFIYNTTPGAQIIDRLRVTNDGDVRGTVSFYAVDATTAQDSGTMFFHKEDAKHDVGAWISLSQQELTLNAGQSSEVAFTVTVPTNVRPGQHGGGIIAQDLTTHTQKSTTQLNSVEIGLQSLLALGVLINLPGPVVEDLQATGVSYDSGSNYQRVLVDLQNNGNQLLYPSGTLQILDEHKRTLQDLPLSLQTFLPQTSISYPVYMQKIALTAGKRYTAMVHLIYGHEHTLNYTTLFQVPFPDRGPLNTVVQHLIPASTNSGDFFSQLTPWHYGIAIFLLFFLISACFFWGKKISGWIRQLRTKE</sequence>
<evidence type="ECO:0000256" key="1">
    <source>
        <dbReference type="SAM" id="Phobius"/>
    </source>
</evidence>
<keyword evidence="1" id="KW-1133">Transmembrane helix</keyword>
<name>A0A402A7T6_9CHLR</name>
<keyword evidence="1" id="KW-0812">Transmembrane</keyword>